<protein>
    <submittedName>
        <fullName evidence="2">Major capsid protein</fullName>
    </submittedName>
</protein>
<dbReference type="Pfam" id="PF05065">
    <property type="entry name" value="Phage_capsid"/>
    <property type="match status" value="1"/>
</dbReference>
<organism evidence="2">
    <name type="scientific">Siphoviridae sp. ctwrX9</name>
    <dbReference type="NCBI Taxonomy" id="2825735"/>
    <lineage>
        <taxon>Viruses</taxon>
        <taxon>Duplodnaviria</taxon>
        <taxon>Heunggongvirae</taxon>
        <taxon>Uroviricota</taxon>
        <taxon>Caudoviricetes</taxon>
    </lineage>
</organism>
<name>A0A8S5PU27_9CAUD</name>
<feature type="domain" description="Phage capsid-like C-terminal" evidence="1">
    <location>
        <begin position="10"/>
        <end position="291"/>
    </location>
</feature>
<dbReference type="InterPro" id="IPR054612">
    <property type="entry name" value="Phage_capsid-like_C"/>
</dbReference>
<dbReference type="EMBL" id="BK015508">
    <property type="protein sequence ID" value="DAE10370.1"/>
    <property type="molecule type" value="Genomic_DNA"/>
</dbReference>
<evidence type="ECO:0000313" key="2">
    <source>
        <dbReference type="EMBL" id="DAE10370.1"/>
    </source>
</evidence>
<sequence length="301" mass="32276">MVLERGTLFDPVLVTDLIDKVVGKSSLVALSQSRPIPFNGQKEFIFTMDNEIDVVAESGKKSHGGISLDPVTIIPIKVEYGARVSDEFMYASEEEKINIIKGFNDGYAKKLARGLDLMAMHGINPRTGEASAVIGGNHFDNLVTQSVDFSADDPDDNIESAVALVRGSNGAVTGAAMSPIFTAALSKMKVNGVKQFPELAWGGNPGSLNGLKIDINGTVSEGEDNDDLVILGDFQNMFKWGYSKQIPFEVIKYGDPDNSGNDLKGHNQVYLRSETYLGWGIMDGSNFAMIKDTGAGGGVEG</sequence>
<evidence type="ECO:0000259" key="1">
    <source>
        <dbReference type="Pfam" id="PF05065"/>
    </source>
</evidence>
<accession>A0A8S5PU27</accession>
<proteinExistence type="predicted"/>
<reference evidence="2" key="1">
    <citation type="journal article" date="2021" name="Proc. Natl. Acad. Sci. U.S.A.">
        <title>A Catalog of Tens of Thousands of Viruses from Human Metagenomes Reveals Hidden Associations with Chronic Diseases.</title>
        <authorList>
            <person name="Tisza M.J."/>
            <person name="Buck C.B."/>
        </authorList>
    </citation>
    <scope>NUCLEOTIDE SEQUENCE</scope>
    <source>
        <strain evidence="2">CtwrX9</strain>
    </source>
</reference>
<dbReference type="SUPFAM" id="SSF56563">
    <property type="entry name" value="Major capsid protein gp5"/>
    <property type="match status" value="1"/>
</dbReference>